<dbReference type="AlphaFoldDB" id="A0AAJ2ZJ03"/>
<protein>
    <submittedName>
        <fullName evidence="3">Calcium-binding protein</fullName>
    </submittedName>
    <submittedName>
        <fullName evidence="4">Hemolysin</fullName>
    </submittedName>
</protein>
<evidence type="ECO:0000313" key="3">
    <source>
        <dbReference type="EMBL" id="NES30099.1"/>
    </source>
</evidence>
<dbReference type="InterPro" id="IPR001343">
    <property type="entry name" value="Hemolysn_Ca-bd"/>
</dbReference>
<evidence type="ECO:0000256" key="1">
    <source>
        <dbReference type="SAM" id="MobiDB-lite"/>
    </source>
</evidence>
<proteinExistence type="predicted"/>
<dbReference type="Pfam" id="PF00353">
    <property type="entry name" value="HemolysinCabind"/>
    <property type="match status" value="3"/>
</dbReference>
<accession>A0AAJ2ZJ03</accession>
<dbReference type="Proteomes" id="UP000402241">
    <property type="component" value="Chromosome"/>
</dbReference>
<gene>
    <name evidence="3" type="ORF">G3561_21435</name>
    <name evidence="4" type="ORF">GCE86_06500</name>
</gene>
<dbReference type="Gene3D" id="2.150.10.10">
    <property type="entry name" value="Serralysin-like metalloprotease, C-terminal"/>
    <property type="match status" value="2"/>
</dbReference>
<feature type="region of interest" description="Disordered" evidence="1">
    <location>
        <begin position="149"/>
        <end position="197"/>
    </location>
</feature>
<name>A0AAJ2ZJ03_9ACTN</name>
<reference evidence="3 6" key="2">
    <citation type="submission" date="2020-02" db="EMBL/GenBank/DDBJ databases">
        <title>WGS of Micromonospora spp. isolated from hot spring.</title>
        <authorList>
            <person name="Thawai C."/>
        </authorList>
    </citation>
    <scope>NUCLEOTIDE SEQUENCE [LARGE SCALE GENOMIC DNA]</scope>
    <source>
        <strain evidence="3 6">TMS7</strain>
    </source>
</reference>
<evidence type="ECO:0000313" key="6">
    <source>
        <dbReference type="Proteomes" id="UP000477779"/>
    </source>
</evidence>
<feature type="compositionally biased region" description="Basic and acidic residues" evidence="1">
    <location>
        <begin position="158"/>
        <end position="172"/>
    </location>
</feature>
<feature type="signal peptide" evidence="2">
    <location>
        <begin position="1"/>
        <end position="39"/>
    </location>
</feature>
<organism evidence="3 6">
    <name type="scientific">Micromonospora terminaliae</name>
    <dbReference type="NCBI Taxonomy" id="1914461"/>
    <lineage>
        <taxon>Bacteria</taxon>
        <taxon>Bacillati</taxon>
        <taxon>Actinomycetota</taxon>
        <taxon>Actinomycetes</taxon>
        <taxon>Micromonosporales</taxon>
        <taxon>Micromonosporaceae</taxon>
        <taxon>Micromonospora</taxon>
    </lineage>
</organism>
<dbReference type="SMR" id="A0AAJ2ZJ03"/>
<dbReference type="RefSeq" id="WP_154226084.1">
    <property type="nucleotide sequence ID" value="NZ_CP045309.1"/>
</dbReference>
<evidence type="ECO:0000313" key="5">
    <source>
        <dbReference type="Proteomes" id="UP000402241"/>
    </source>
</evidence>
<dbReference type="Proteomes" id="UP000477779">
    <property type="component" value="Unassembled WGS sequence"/>
</dbReference>
<keyword evidence="2" id="KW-0732">Signal</keyword>
<sequence length="212" mass="21304">MRHRFLSTPRTGRRLTPAVGTLVLAAAGLTGVAAPPASAAAVVVPADCGPYSGAPVPAGYSTQFVPAGGLYTSSNNNGREFIIGTTGRDVIVGSVNDDIICGRDGNDDIQANSGDDIVYGGAVGDSIWGDLGDDNLHGDGGADTIHGDRFIGPSALDGNDRVDGGSNDDHLFGDQGGDTLVGGPGLLDDGDGGPDAVFDDCRPTVDIPVNCP</sequence>
<dbReference type="GO" id="GO:0005509">
    <property type="term" value="F:calcium ion binding"/>
    <property type="evidence" value="ECO:0007669"/>
    <property type="project" value="InterPro"/>
</dbReference>
<dbReference type="InterPro" id="IPR011049">
    <property type="entry name" value="Serralysin-like_metalloprot_C"/>
</dbReference>
<evidence type="ECO:0000313" key="4">
    <source>
        <dbReference type="EMBL" id="QGL46729.1"/>
    </source>
</evidence>
<feature type="compositionally biased region" description="Gly residues" evidence="1">
    <location>
        <begin position="174"/>
        <end position="185"/>
    </location>
</feature>
<feature type="chain" id="PRO_5042508331" evidence="2">
    <location>
        <begin position="40"/>
        <end position="212"/>
    </location>
</feature>
<dbReference type="SUPFAM" id="SSF51120">
    <property type="entry name" value="beta-Roll"/>
    <property type="match status" value="1"/>
</dbReference>
<dbReference type="EMBL" id="JAAHBZ010000009">
    <property type="protein sequence ID" value="NES30099.1"/>
    <property type="molecule type" value="Genomic_DNA"/>
</dbReference>
<evidence type="ECO:0000256" key="2">
    <source>
        <dbReference type="SAM" id="SignalP"/>
    </source>
</evidence>
<dbReference type="EMBL" id="CP045309">
    <property type="protein sequence ID" value="QGL46729.1"/>
    <property type="molecule type" value="Genomic_DNA"/>
</dbReference>
<reference evidence="4 5" key="1">
    <citation type="submission" date="2019-10" db="EMBL/GenBank/DDBJ databases">
        <title>Genome Sequence of Micromonospora terminaliae DSM 101760.</title>
        <authorList>
            <person name="Guo L."/>
        </authorList>
    </citation>
    <scope>NUCLEOTIDE SEQUENCE [LARGE SCALE GENOMIC DNA]</scope>
    <source>
        <strain evidence="4 5">DSM 101760</strain>
    </source>
</reference>
<keyword evidence="5" id="KW-1185">Reference proteome</keyword>